<dbReference type="GO" id="GO:0004672">
    <property type="term" value="F:protein kinase activity"/>
    <property type="evidence" value="ECO:0007669"/>
    <property type="project" value="InterPro"/>
</dbReference>
<proteinExistence type="predicted"/>
<sequence>MAVAANCYSRHSFAGLPKPPEGDQLDNSFDPGVIRVFEWSLNPTQECVRLTLAHYGALFHFYLSGSDPFGRPILDAITGSWSIPIDGDDSEDEGSWYDYPYRSELKYSVVVLSCEARLLRVALDALCQIVKEFNGKNGPSVNGAQLLIEVKTSPPSTQPEAILVGDLYCDIFMDHRLTLQDADFPDVPRIDRAAITAYVLRKMSDQAFVVRLDRLDEEYLSSMMFFKTHRSPSRAANWPAARSNVQELFLDELKTMIETPFHPNVIPSPRALITLTEDKVGAGIPSGRVTKLVGWVQSGYSPVRASYRDDDESATARRYLGFARDLCHGVLHLAQHGFVHPDLSCDNLLMASATDDASATEDRLLVADLEKITFYINKDGPSAPEALGLWTAHLDARGALQYQRCNQADPTPRLDGIYDELAGMPEARERLLMYSLGCTLTQLLDLRLTFTGVDLSGLPGMVRR</sequence>
<dbReference type="GO" id="GO:0005524">
    <property type="term" value="F:ATP binding"/>
    <property type="evidence" value="ECO:0007669"/>
    <property type="project" value="InterPro"/>
</dbReference>
<dbReference type="Gene3D" id="1.10.510.10">
    <property type="entry name" value="Transferase(Phosphotransferase) domain 1"/>
    <property type="match status" value="1"/>
</dbReference>
<dbReference type="InterPro" id="IPR008266">
    <property type="entry name" value="Tyr_kinase_AS"/>
</dbReference>
<dbReference type="SUPFAM" id="SSF56112">
    <property type="entry name" value="Protein kinase-like (PK-like)"/>
    <property type="match status" value="1"/>
</dbReference>
<accession>A0AAN6JGP8</accession>
<organism evidence="2 3">
    <name type="scientific">Tilletia horrida</name>
    <dbReference type="NCBI Taxonomy" id="155126"/>
    <lineage>
        <taxon>Eukaryota</taxon>
        <taxon>Fungi</taxon>
        <taxon>Dikarya</taxon>
        <taxon>Basidiomycota</taxon>
        <taxon>Ustilaginomycotina</taxon>
        <taxon>Exobasidiomycetes</taxon>
        <taxon>Tilletiales</taxon>
        <taxon>Tilletiaceae</taxon>
        <taxon>Tilletia</taxon>
    </lineage>
</organism>
<dbReference type="PROSITE" id="PS00109">
    <property type="entry name" value="PROTEIN_KINASE_TYR"/>
    <property type="match status" value="1"/>
</dbReference>
<name>A0AAN6JGP8_9BASI</name>
<gene>
    <name evidence="2" type="ORF">OC842_007907</name>
</gene>
<reference evidence="2" key="1">
    <citation type="journal article" date="2023" name="PhytoFront">
        <title>Draft Genome Resources of Seven Strains of Tilletia horrida, Causal Agent of Kernel Smut of Rice.</title>
        <authorList>
            <person name="Khanal S."/>
            <person name="Antony Babu S."/>
            <person name="Zhou X.G."/>
        </authorList>
    </citation>
    <scope>NUCLEOTIDE SEQUENCE</scope>
    <source>
        <strain evidence="2">TX3</strain>
    </source>
</reference>
<keyword evidence="3" id="KW-1185">Reference proteome</keyword>
<feature type="non-terminal residue" evidence="2">
    <location>
        <position position="464"/>
    </location>
</feature>
<dbReference type="InterPro" id="IPR011009">
    <property type="entry name" value="Kinase-like_dom_sf"/>
</dbReference>
<evidence type="ECO:0000313" key="3">
    <source>
        <dbReference type="Proteomes" id="UP001176521"/>
    </source>
</evidence>
<evidence type="ECO:0000313" key="2">
    <source>
        <dbReference type="EMBL" id="KAK0518077.1"/>
    </source>
</evidence>
<dbReference type="InterPro" id="IPR000719">
    <property type="entry name" value="Prot_kinase_dom"/>
</dbReference>
<dbReference type="Proteomes" id="UP001176521">
    <property type="component" value="Unassembled WGS sequence"/>
</dbReference>
<dbReference type="PROSITE" id="PS50011">
    <property type="entry name" value="PROTEIN_KINASE_DOM"/>
    <property type="match status" value="1"/>
</dbReference>
<comment type="caution">
    <text evidence="2">The sequence shown here is derived from an EMBL/GenBank/DDBJ whole genome shotgun (WGS) entry which is preliminary data.</text>
</comment>
<evidence type="ECO:0000259" key="1">
    <source>
        <dbReference type="PROSITE" id="PS50011"/>
    </source>
</evidence>
<dbReference type="EMBL" id="JAPDMQ010001437">
    <property type="protein sequence ID" value="KAK0518077.1"/>
    <property type="molecule type" value="Genomic_DNA"/>
</dbReference>
<feature type="domain" description="Protein kinase" evidence="1">
    <location>
        <begin position="173"/>
        <end position="464"/>
    </location>
</feature>
<dbReference type="AlphaFoldDB" id="A0AAN6JGP8"/>
<protein>
    <recommendedName>
        <fullName evidence="1">Protein kinase domain-containing protein</fullName>
    </recommendedName>
</protein>